<proteinExistence type="predicted"/>
<dbReference type="Ensembl" id="ENSMALT00000027790.1">
    <property type="protein sequence ID" value="ENSMALP00000027288.1"/>
    <property type="gene ID" value="ENSMALG00000018946.1"/>
</dbReference>
<dbReference type="PANTHER" id="PTHR31508">
    <property type="entry name" value="PROTEIN PITCHFORK"/>
    <property type="match status" value="1"/>
</dbReference>
<sequence length="244" mass="27760">MIILLINCRARVQIILPFLCELSKHPDRPPRSAGPFMYEDGVDAIFFYLAINSFPKMSAAPAQRVFFGSSQERKLFPLHYAPDRLGNQMSRHTAPHLGPGRYDNHEFGTIVYDLKKTPGSNKGYSLSARTAARFPPCSKTVAPSPQQYQQDQSQSRIPPPGKTPFNSSAQRFKRTSSTAEHNPGPGTYTHDVVTTRKVSWPMRFGRPDWSRLPHQEKSSLRVKVNSEKEFLKQRSRVAYLSLYY</sequence>
<dbReference type="PANTHER" id="PTHR31508:SF2">
    <property type="entry name" value="PROTEIN PITCHFORK"/>
    <property type="match status" value="1"/>
</dbReference>
<dbReference type="GO" id="GO:0031344">
    <property type="term" value="P:regulation of cell projection organization"/>
    <property type="evidence" value="ECO:0007669"/>
    <property type="project" value="TreeGrafter"/>
</dbReference>
<evidence type="ECO:0000313" key="3">
    <source>
        <dbReference type="Proteomes" id="UP000261600"/>
    </source>
</evidence>
<dbReference type="Proteomes" id="UP000261600">
    <property type="component" value="Unplaced"/>
</dbReference>
<evidence type="ECO:0000256" key="1">
    <source>
        <dbReference type="SAM" id="MobiDB-lite"/>
    </source>
</evidence>
<dbReference type="InterPro" id="IPR010736">
    <property type="entry name" value="SHIPPO-rpt"/>
</dbReference>
<feature type="compositionally biased region" description="Polar residues" evidence="1">
    <location>
        <begin position="164"/>
        <end position="180"/>
    </location>
</feature>
<evidence type="ECO:0000313" key="2">
    <source>
        <dbReference type="Ensembl" id="ENSMALP00000027288.1"/>
    </source>
</evidence>
<protein>
    <submittedName>
        <fullName evidence="2">Uncharacterized protein</fullName>
    </submittedName>
</protein>
<dbReference type="Pfam" id="PF07004">
    <property type="entry name" value="SHIPPO-rpt"/>
    <property type="match status" value="2"/>
</dbReference>
<dbReference type="AlphaFoldDB" id="A0A3Q3KE58"/>
<reference evidence="2" key="2">
    <citation type="submission" date="2025-09" db="UniProtKB">
        <authorList>
            <consortium name="Ensembl"/>
        </authorList>
    </citation>
    <scope>IDENTIFICATION</scope>
</reference>
<name>A0A3Q3KE58_MONAL</name>
<feature type="compositionally biased region" description="Low complexity" evidence="1">
    <location>
        <begin position="143"/>
        <end position="155"/>
    </location>
</feature>
<organism evidence="2 3">
    <name type="scientific">Monopterus albus</name>
    <name type="common">Swamp eel</name>
    <dbReference type="NCBI Taxonomy" id="43700"/>
    <lineage>
        <taxon>Eukaryota</taxon>
        <taxon>Metazoa</taxon>
        <taxon>Chordata</taxon>
        <taxon>Craniata</taxon>
        <taxon>Vertebrata</taxon>
        <taxon>Euteleostomi</taxon>
        <taxon>Actinopterygii</taxon>
        <taxon>Neopterygii</taxon>
        <taxon>Teleostei</taxon>
        <taxon>Neoteleostei</taxon>
        <taxon>Acanthomorphata</taxon>
        <taxon>Anabantaria</taxon>
        <taxon>Synbranchiformes</taxon>
        <taxon>Synbranchidae</taxon>
        <taxon>Monopterus</taxon>
    </lineage>
</organism>
<dbReference type="InterPro" id="IPR033602">
    <property type="entry name" value="CIMAP3"/>
</dbReference>
<dbReference type="STRING" id="43700.ENSMALP00000027288"/>
<feature type="region of interest" description="Disordered" evidence="1">
    <location>
        <begin position="135"/>
        <end position="191"/>
    </location>
</feature>
<reference evidence="2" key="1">
    <citation type="submission" date="2025-08" db="UniProtKB">
        <authorList>
            <consortium name="Ensembl"/>
        </authorList>
    </citation>
    <scope>IDENTIFICATION</scope>
</reference>
<accession>A0A3Q3KE58</accession>
<dbReference type="GO" id="GO:0008092">
    <property type="term" value="F:cytoskeletal protein binding"/>
    <property type="evidence" value="ECO:0007669"/>
    <property type="project" value="TreeGrafter"/>
</dbReference>
<keyword evidence="3" id="KW-1185">Reference proteome</keyword>